<dbReference type="PANTHER" id="PTHR13966">
    <property type="entry name" value="ENDONUCLEASE RELATED"/>
    <property type="match status" value="1"/>
</dbReference>
<evidence type="ECO:0000256" key="5">
    <source>
        <dbReference type="ARBA" id="ARBA00022759"/>
    </source>
</evidence>
<dbReference type="InterPro" id="IPR044929">
    <property type="entry name" value="DNA/RNA_non-sp_Endonuclease_sf"/>
</dbReference>
<dbReference type="GO" id="GO:0003676">
    <property type="term" value="F:nucleic acid binding"/>
    <property type="evidence" value="ECO:0007669"/>
    <property type="project" value="InterPro"/>
</dbReference>
<evidence type="ECO:0000256" key="3">
    <source>
        <dbReference type="ARBA" id="ARBA00022722"/>
    </source>
</evidence>
<keyword evidence="4" id="KW-0479">Metal-binding</keyword>
<protein>
    <recommendedName>
        <fullName evidence="11">Endonuclease</fullName>
    </recommendedName>
</protein>
<dbReference type="InterPro" id="IPR001604">
    <property type="entry name" value="Endo_G_ENPP1-like_dom"/>
</dbReference>
<dbReference type="GO" id="GO:0004519">
    <property type="term" value="F:endonuclease activity"/>
    <property type="evidence" value="ECO:0007669"/>
    <property type="project" value="UniProtKB-KW"/>
</dbReference>
<dbReference type="InterPro" id="IPR040255">
    <property type="entry name" value="Non-specific_endonuclease"/>
</dbReference>
<dbReference type="AlphaFoldDB" id="X1RG69"/>
<dbReference type="GO" id="GO:0016787">
    <property type="term" value="F:hydrolase activity"/>
    <property type="evidence" value="ECO:0007669"/>
    <property type="project" value="UniProtKB-KW"/>
</dbReference>
<evidence type="ECO:0000259" key="9">
    <source>
        <dbReference type="SMART" id="SM00892"/>
    </source>
</evidence>
<dbReference type="PANTHER" id="PTHR13966:SF5">
    <property type="entry name" value="ENDONUCLEASE G, MITOCHONDRIAL"/>
    <property type="match status" value="1"/>
</dbReference>
<dbReference type="GO" id="GO:0046872">
    <property type="term" value="F:metal ion binding"/>
    <property type="evidence" value="ECO:0007669"/>
    <property type="project" value="UniProtKB-KW"/>
</dbReference>
<dbReference type="InterPro" id="IPR044925">
    <property type="entry name" value="His-Me_finger_sf"/>
</dbReference>
<feature type="domain" description="ENPP1-3/EXOG-like endonuclease/phosphodiesterase" evidence="8">
    <location>
        <begin position="40"/>
        <end position="192"/>
    </location>
</feature>
<evidence type="ECO:0000256" key="7">
    <source>
        <dbReference type="ARBA" id="ARBA00022842"/>
    </source>
</evidence>
<feature type="domain" description="DNA/RNA non-specific endonuclease/pyrophosphatase/phosphodiesterase" evidence="9">
    <location>
        <begin position="39"/>
        <end position="191"/>
    </location>
</feature>
<dbReference type="SUPFAM" id="SSF54060">
    <property type="entry name" value="His-Me finger endonucleases"/>
    <property type="match status" value="1"/>
</dbReference>
<keyword evidence="5" id="KW-0255">Endonuclease</keyword>
<evidence type="ECO:0000259" key="8">
    <source>
        <dbReference type="SMART" id="SM00477"/>
    </source>
</evidence>
<dbReference type="EMBL" id="BARV01039156">
    <property type="protein sequence ID" value="GAI54584.1"/>
    <property type="molecule type" value="Genomic_DNA"/>
</dbReference>
<comment type="similarity">
    <text evidence="2">Belongs to the DNA/RNA non-specific endonuclease family.</text>
</comment>
<dbReference type="InterPro" id="IPR018524">
    <property type="entry name" value="DNA/RNA_endonuclease_AS"/>
</dbReference>
<organism evidence="10">
    <name type="scientific">marine sediment metagenome</name>
    <dbReference type="NCBI Taxonomy" id="412755"/>
    <lineage>
        <taxon>unclassified sequences</taxon>
        <taxon>metagenomes</taxon>
        <taxon>ecological metagenomes</taxon>
    </lineage>
</organism>
<evidence type="ECO:0000256" key="1">
    <source>
        <dbReference type="ARBA" id="ARBA00001946"/>
    </source>
</evidence>
<dbReference type="PROSITE" id="PS01070">
    <property type="entry name" value="NUCLEASE_NON_SPEC"/>
    <property type="match status" value="1"/>
</dbReference>
<dbReference type="SMART" id="SM00477">
    <property type="entry name" value="NUC"/>
    <property type="match status" value="1"/>
</dbReference>
<comment type="cofactor">
    <cofactor evidence="1">
        <name>Mg(2+)</name>
        <dbReference type="ChEBI" id="CHEBI:18420"/>
    </cofactor>
</comment>
<proteinExistence type="inferred from homology"/>
<keyword evidence="7" id="KW-0460">Magnesium</keyword>
<dbReference type="InterPro" id="IPR020821">
    <property type="entry name" value="ENPP1-3/EXOG-like_nuc-like"/>
</dbReference>
<feature type="non-terminal residue" evidence="10">
    <location>
        <position position="192"/>
    </location>
</feature>
<keyword evidence="3" id="KW-0540">Nuclease</keyword>
<comment type="caution">
    <text evidence="10">The sequence shown here is derived from an EMBL/GenBank/DDBJ whole genome shotgun (WGS) entry which is preliminary data.</text>
</comment>
<sequence>LNRSGLRICQRLRRMRKAFPQFHPPPSLVTAQGRTQQLCLRSYAVLSNTTLRAPHWSAERLTGEAVMSARQLARDSDFYEEPRLPPSGRAALADFARSGYDRGHLAPSGDFADKAGQADSFSLANVVPQDPASNRRLWSHIETSTRRLARQHGVVYVVTGAIDGPAPLRLRDRVAVPRYLWKAIAIPNAGAA</sequence>
<dbReference type="Gene3D" id="3.40.570.10">
    <property type="entry name" value="Extracellular Endonuclease, subunit A"/>
    <property type="match status" value="1"/>
</dbReference>
<evidence type="ECO:0000256" key="6">
    <source>
        <dbReference type="ARBA" id="ARBA00022801"/>
    </source>
</evidence>
<evidence type="ECO:0008006" key="11">
    <source>
        <dbReference type="Google" id="ProtNLM"/>
    </source>
</evidence>
<evidence type="ECO:0000256" key="4">
    <source>
        <dbReference type="ARBA" id="ARBA00022723"/>
    </source>
</evidence>
<keyword evidence="6" id="KW-0378">Hydrolase</keyword>
<feature type="non-terminal residue" evidence="10">
    <location>
        <position position="1"/>
    </location>
</feature>
<dbReference type="SMART" id="SM00892">
    <property type="entry name" value="Endonuclease_NS"/>
    <property type="match status" value="1"/>
</dbReference>
<reference evidence="10" key="1">
    <citation type="journal article" date="2014" name="Front. Microbiol.">
        <title>High frequency of phylogenetically diverse reductive dehalogenase-homologous genes in deep subseafloor sedimentary metagenomes.</title>
        <authorList>
            <person name="Kawai M."/>
            <person name="Futagami T."/>
            <person name="Toyoda A."/>
            <person name="Takaki Y."/>
            <person name="Nishi S."/>
            <person name="Hori S."/>
            <person name="Arai W."/>
            <person name="Tsubouchi T."/>
            <person name="Morono Y."/>
            <person name="Uchiyama I."/>
            <person name="Ito T."/>
            <person name="Fujiyama A."/>
            <person name="Inagaki F."/>
            <person name="Takami H."/>
        </authorList>
    </citation>
    <scope>NUCLEOTIDE SEQUENCE</scope>
    <source>
        <strain evidence="10">Expedition CK06-06</strain>
    </source>
</reference>
<gene>
    <name evidence="10" type="ORF">S06H3_60100</name>
</gene>
<evidence type="ECO:0000256" key="2">
    <source>
        <dbReference type="ARBA" id="ARBA00010052"/>
    </source>
</evidence>
<accession>X1RG69</accession>
<name>X1RG69_9ZZZZ</name>
<evidence type="ECO:0000313" key="10">
    <source>
        <dbReference type="EMBL" id="GAI54584.1"/>
    </source>
</evidence>
<dbReference type="Pfam" id="PF01223">
    <property type="entry name" value="Endonuclease_NS"/>
    <property type="match status" value="1"/>
</dbReference>